<evidence type="ECO:0000313" key="2">
    <source>
        <dbReference type="Proteomes" id="UP000618943"/>
    </source>
</evidence>
<comment type="caution">
    <text evidence="1">The sequence shown here is derived from an EMBL/GenBank/DDBJ whole genome shotgun (WGS) entry which is preliminary data.</text>
</comment>
<dbReference type="EMBL" id="JAEOAH010000038">
    <property type="protein sequence ID" value="MBK3496750.1"/>
    <property type="molecule type" value="Genomic_DNA"/>
</dbReference>
<evidence type="ECO:0000313" key="1">
    <source>
        <dbReference type="EMBL" id="MBK3496750.1"/>
    </source>
</evidence>
<name>A0ABS1HBF8_9BACL</name>
<dbReference type="RefSeq" id="WP_200750126.1">
    <property type="nucleotide sequence ID" value="NZ_JAEOAH010000038.1"/>
</dbReference>
<protein>
    <submittedName>
        <fullName evidence="1">Uncharacterized protein</fullName>
    </submittedName>
</protein>
<reference evidence="1 2" key="1">
    <citation type="submission" date="2020-12" db="EMBL/GenBank/DDBJ databases">
        <title>YIM B01967 draft genome.</title>
        <authorList>
            <person name="Yan X."/>
        </authorList>
    </citation>
    <scope>NUCLEOTIDE SEQUENCE [LARGE SCALE GENOMIC DNA]</scope>
    <source>
        <strain evidence="1 2">YIM B01967</strain>
    </source>
</reference>
<organism evidence="1 2">
    <name type="scientific">Viridibacillus soli</name>
    <dbReference type="NCBI Taxonomy" id="2798301"/>
    <lineage>
        <taxon>Bacteria</taxon>
        <taxon>Bacillati</taxon>
        <taxon>Bacillota</taxon>
        <taxon>Bacilli</taxon>
        <taxon>Bacillales</taxon>
        <taxon>Caryophanaceae</taxon>
        <taxon>Viridibacillus</taxon>
    </lineage>
</organism>
<dbReference type="Proteomes" id="UP000618943">
    <property type="component" value="Unassembled WGS sequence"/>
</dbReference>
<proteinExistence type="predicted"/>
<keyword evidence="2" id="KW-1185">Reference proteome</keyword>
<sequence length="52" mass="5891">MESKIEVRSTIKRCFQPSFSQLENASKPVIPLFGLAHLKVGKMKPIFTINET</sequence>
<gene>
    <name evidence="1" type="ORF">JFL43_18155</name>
</gene>
<accession>A0ABS1HBF8</accession>